<evidence type="ECO:0000313" key="1">
    <source>
        <dbReference type="EMBL" id="OLL26721.1"/>
    </source>
</evidence>
<reference evidence="1 2" key="1">
    <citation type="submission" date="2016-04" db="EMBL/GenBank/DDBJ databases">
        <title>Evolutionary innovation and constraint leading to complex multicellularity in the Ascomycota.</title>
        <authorList>
            <person name="Cisse O."/>
            <person name="Nguyen A."/>
            <person name="Hewitt D.A."/>
            <person name="Jedd G."/>
            <person name="Stajich J.E."/>
        </authorList>
    </citation>
    <scope>NUCLEOTIDE SEQUENCE [LARGE SCALE GENOMIC DNA]</scope>
    <source>
        <strain evidence="1 2">DAH-3</strain>
    </source>
</reference>
<keyword evidence="2" id="KW-1185">Reference proteome</keyword>
<gene>
    <name evidence="1" type="ORF">NEOLI_005503</name>
</gene>
<sequence>MLLCSTSLEIPASTAPVLGFVIYTANLFHSQKFTKKENDTMGKQLFASGMAFLAKLKRYWGPLDLLYENLLKCEKQNYISGFTLPTPVDVLDSTRVSISNICDIQDDAGQTDLLIYLSHSGTGKGDLLELMERSVQQHHLVLQQRQFGDFL</sequence>
<dbReference type="OrthoDB" id="39175at2759"/>
<evidence type="ECO:0000313" key="2">
    <source>
        <dbReference type="Proteomes" id="UP000186594"/>
    </source>
</evidence>
<name>A0A1U7LW38_NEOID</name>
<proteinExistence type="predicted"/>
<comment type="caution">
    <text evidence="1">The sequence shown here is derived from an EMBL/GenBank/DDBJ whole genome shotgun (WGS) entry which is preliminary data.</text>
</comment>
<dbReference type="EMBL" id="LXFE01000151">
    <property type="protein sequence ID" value="OLL26721.1"/>
    <property type="molecule type" value="Genomic_DNA"/>
</dbReference>
<accession>A0A1U7LW38</accession>
<dbReference type="Proteomes" id="UP000186594">
    <property type="component" value="Unassembled WGS sequence"/>
</dbReference>
<protein>
    <submittedName>
        <fullName evidence="1">Uncharacterized protein</fullName>
    </submittedName>
</protein>
<organism evidence="1 2">
    <name type="scientific">Neolecta irregularis (strain DAH-3)</name>
    <dbReference type="NCBI Taxonomy" id="1198029"/>
    <lineage>
        <taxon>Eukaryota</taxon>
        <taxon>Fungi</taxon>
        <taxon>Dikarya</taxon>
        <taxon>Ascomycota</taxon>
        <taxon>Taphrinomycotina</taxon>
        <taxon>Neolectales</taxon>
        <taxon>Neolectaceae</taxon>
        <taxon>Neolecta</taxon>
    </lineage>
</organism>
<dbReference type="AlphaFoldDB" id="A0A1U7LW38"/>